<sequence length="144" mass="16309">MGGIEGILRMNNSTLTSLELNSIKFRIKLIKRLLDALSNNTVINSLSLRNNKIGLIDAEEGNELANFIRKNTVKERERSSHFSGTTKNKGPKKRKYAESSARQSAYAERRELPYSITRSEAYKSVDFSQVTADNPLNYRKSPNL</sequence>
<dbReference type="SUPFAM" id="SSF52047">
    <property type="entry name" value="RNI-like"/>
    <property type="match status" value="1"/>
</dbReference>
<dbReference type="InterPro" id="IPR032675">
    <property type="entry name" value="LRR_dom_sf"/>
</dbReference>
<dbReference type="Proteomes" id="UP000789405">
    <property type="component" value="Unassembled WGS sequence"/>
</dbReference>
<dbReference type="Gene3D" id="3.80.10.10">
    <property type="entry name" value="Ribonuclease Inhibitor"/>
    <property type="match status" value="1"/>
</dbReference>
<evidence type="ECO:0000256" key="1">
    <source>
        <dbReference type="SAM" id="MobiDB-lite"/>
    </source>
</evidence>
<evidence type="ECO:0000313" key="3">
    <source>
        <dbReference type="Proteomes" id="UP000789405"/>
    </source>
</evidence>
<keyword evidence="3" id="KW-1185">Reference proteome</keyword>
<proteinExistence type="predicted"/>
<protein>
    <submittedName>
        <fullName evidence="2">12121_t:CDS:1</fullName>
    </submittedName>
</protein>
<dbReference type="OrthoDB" id="2493088at2759"/>
<feature type="region of interest" description="Disordered" evidence="1">
    <location>
        <begin position="74"/>
        <end position="109"/>
    </location>
</feature>
<gene>
    <name evidence="2" type="ORF">DERYTH_LOCUS6489</name>
</gene>
<reference evidence="2" key="1">
    <citation type="submission" date="2021-06" db="EMBL/GenBank/DDBJ databases">
        <authorList>
            <person name="Kallberg Y."/>
            <person name="Tangrot J."/>
            <person name="Rosling A."/>
        </authorList>
    </citation>
    <scope>NUCLEOTIDE SEQUENCE</scope>
    <source>
        <strain evidence="2">MA453B</strain>
    </source>
</reference>
<dbReference type="EMBL" id="CAJVPY010002960">
    <property type="protein sequence ID" value="CAG8576938.1"/>
    <property type="molecule type" value="Genomic_DNA"/>
</dbReference>
<dbReference type="AlphaFoldDB" id="A0A9N9BR68"/>
<accession>A0A9N9BR68</accession>
<name>A0A9N9BR68_9GLOM</name>
<organism evidence="2 3">
    <name type="scientific">Dentiscutata erythropus</name>
    <dbReference type="NCBI Taxonomy" id="1348616"/>
    <lineage>
        <taxon>Eukaryota</taxon>
        <taxon>Fungi</taxon>
        <taxon>Fungi incertae sedis</taxon>
        <taxon>Mucoromycota</taxon>
        <taxon>Glomeromycotina</taxon>
        <taxon>Glomeromycetes</taxon>
        <taxon>Diversisporales</taxon>
        <taxon>Gigasporaceae</taxon>
        <taxon>Dentiscutata</taxon>
    </lineage>
</organism>
<comment type="caution">
    <text evidence="2">The sequence shown here is derived from an EMBL/GenBank/DDBJ whole genome shotgun (WGS) entry which is preliminary data.</text>
</comment>
<evidence type="ECO:0000313" key="2">
    <source>
        <dbReference type="EMBL" id="CAG8576938.1"/>
    </source>
</evidence>